<feature type="transmembrane region" description="Helical" evidence="6">
    <location>
        <begin position="90"/>
        <end position="108"/>
    </location>
</feature>
<feature type="transmembrane region" description="Helical" evidence="6">
    <location>
        <begin position="128"/>
        <end position="151"/>
    </location>
</feature>
<comment type="caution">
    <text evidence="8">The sequence shown here is derived from an EMBL/GenBank/DDBJ whole genome shotgun (WGS) entry which is preliminary data.</text>
</comment>
<accession>A0A178ZII2</accession>
<evidence type="ECO:0000313" key="9">
    <source>
        <dbReference type="Proteomes" id="UP000078343"/>
    </source>
</evidence>
<reference evidence="8 9" key="1">
    <citation type="submission" date="2016-04" db="EMBL/GenBank/DDBJ databases">
        <title>Draft genome of Fonsecaea erecta CBS 125763.</title>
        <authorList>
            <person name="Weiss V.A."/>
            <person name="Vicente V.A."/>
            <person name="Raittz R.T."/>
            <person name="Moreno L.F."/>
            <person name="De Souza E.M."/>
            <person name="Pedrosa F.O."/>
            <person name="Steffens M.B."/>
            <person name="Faoro H."/>
            <person name="Tadra-Sfeir M.Z."/>
            <person name="Najafzadeh M.J."/>
            <person name="Felipe M.S."/>
            <person name="Teixeira M."/>
            <person name="Sun J."/>
            <person name="Xi L."/>
            <person name="Gomes R."/>
            <person name="De Azevedo C.M."/>
            <person name="Salgado C.G."/>
            <person name="Da Silva M.B."/>
            <person name="Nascimento M.F."/>
            <person name="Queiroz-Telles F."/>
            <person name="Attili D.S."/>
            <person name="Gorbushina A."/>
        </authorList>
    </citation>
    <scope>NUCLEOTIDE SEQUENCE [LARGE SCALE GENOMIC DNA]</scope>
    <source>
        <strain evidence="8 9">CBS 125763</strain>
    </source>
</reference>
<dbReference type="STRING" id="1367422.A0A178ZII2"/>
<organism evidence="8 9">
    <name type="scientific">Fonsecaea erecta</name>
    <dbReference type="NCBI Taxonomy" id="1367422"/>
    <lineage>
        <taxon>Eukaryota</taxon>
        <taxon>Fungi</taxon>
        <taxon>Dikarya</taxon>
        <taxon>Ascomycota</taxon>
        <taxon>Pezizomycotina</taxon>
        <taxon>Eurotiomycetes</taxon>
        <taxon>Chaetothyriomycetidae</taxon>
        <taxon>Chaetothyriales</taxon>
        <taxon>Herpotrichiellaceae</taxon>
        <taxon>Fonsecaea</taxon>
    </lineage>
</organism>
<evidence type="ECO:0000256" key="2">
    <source>
        <dbReference type="ARBA" id="ARBA00022692"/>
    </source>
</evidence>
<proteinExistence type="predicted"/>
<feature type="region of interest" description="Disordered" evidence="5">
    <location>
        <begin position="169"/>
        <end position="201"/>
    </location>
</feature>
<evidence type="ECO:0000256" key="6">
    <source>
        <dbReference type="SAM" id="Phobius"/>
    </source>
</evidence>
<dbReference type="Proteomes" id="UP000078343">
    <property type="component" value="Unassembled WGS sequence"/>
</dbReference>
<dbReference type="AlphaFoldDB" id="A0A178ZII2"/>
<sequence length="201" mass="23122">MKFRHSLRFSSARPDTSFTWLRILLCGVNFVKWSSACIVMAIVSYFIHDYSRNEHTTYQEVIACTSIAFFLPTMPLAFHRRLTMHLIPLDYIYSHLWVTAFIFAAQDYNWKDCARNSPPGLRTCTLKYALESWCIIAVSFCVFATILQVLVHKRERGLFYNLPPPLLEKGHQSSPQEDRITNGAEEQNGNTTMTTTAADQV</sequence>
<keyword evidence="4 6" id="KW-0472">Membrane</keyword>
<feature type="compositionally biased region" description="Basic and acidic residues" evidence="5">
    <location>
        <begin position="169"/>
        <end position="180"/>
    </location>
</feature>
<evidence type="ECO:0000259" key="7">
    <source>
        <dbReference type="Pfam" id="PF01284"/>
    </source>
</evidence>
<evidence type="ECO:0000256" key="3">
    <source>
        <dbReference type="ARBA" id="ARBA00022989"/>
    </source>
</evidence>
<feature type="transmembrane region" description="Helical" evidence="6">
    <location>
        <begin position="58"/>
        <end position="78"/>
    </location>
</feature>
<keyword evidence="2 6" id="KW-0812">Transmembrane</keyword>
<dbReference type="OrthoDB" id="20872at2759"/>
<dbReference type="EMBL" id="LVYI01000005">
    <property type="protein sequence ID" value="OAP59597.1"/>
    <property type="molecule type" value="Genomic_DNA"/>
</dbReference>
<feature type="compositionally biased region" description="Polar residues" evidence="5">
    <location>
        <begin position="184"/>
        <end position="201"/>
    </location>
</feature>
<dbReference type="PANTHER" id="PTHR39608">
    <property type="entry name" value="INTEGRAL MEMBRANE PROTEIN (AFU_ORTHOLOGUE AFUA_5G08640)"/>
    <property type="match status" value="1"/>
</dbReference>
<dbReference type="PANTHER" id="PTHR39608:SF2">
    <property type="entry name" value="MARVEL DOMAIN-CONTAINING PROTEIN"/>
    <property type="match status" value="1"/>
</dbReference>
<dbReference type="Pfam" id="PF01284">
    <property type="entry name" value="MARVEL"/>
    <property type="match status" value="1"/>
</dbReference>
<feature type="domain" description="MARVEL" evidence="7">
    <location>
        <begin position="25"/>
        <end position="146"/>
    </location>
</feature>
<evidence type="ECO:0000313" key="8">
    <source>
        <dbReference type="EMBL" id="OAP59597.1"/>
    </source>
</evidence>
<keyword evidence="3 6" id="KW-1133">Transmembrane helix</keyword>
<evidence type="ECO:0000256" key="5">
    <source>
        <dbReference type="SAM" id="MobiDB-lite"/>
    </source>
</evidence>
<dbReference type="GO" id="GO:0016020">
    <property type="term" value="C:membrane"/>
    <property type="evidence" value="ECO:0007669"/>
    <property type="project" value="UniProtKB-SubCell"/>
</dbReference>
<dbReference type="InterPro" id="IPR008253">
    <property type="entry name" value="Marvel"/>
</dbReference>
<evidence type="ECO:0000256" key="4">
    <source>
        <dbReference type="ARBA" id="ARBA00023136"/>
    </source>
</evidence>
<dbReference type="RefSeq" id="XP_018692964.1">
    <property type="nucleotide sequence ID" value="XM_018838404.1"/>
</dbReference>
<evidence type="ECO:0000256" key="1">
    <source>
        <dbReference type="ARBA" id="ARBA00004141"/>
    </source>
</evidence>
<dbReference type="GeneID" id="30011063"/>
<keyword evidence="9" id="KW-1185">Reference proteome</keyword>
<comment type="subcellular location">
    <subcellularLocation>
        <location evidence="1">Membrane</location>
        <topology evidence="1">Multi-pass membrane protein</topology>
    </subcellularLocation>
</comment>
<protein>
    <recommendedName>
        <fullName evidence="7">MARVEL domain-containing protein</fullName>
    </recommendedName>
</protein>
<gene>
    <name evidence="8" type="ORF">AYL99_06895</name>
</gene>
<name>A0A178ZII2_9EURO</name>
<feature type="transmembrane region" description="Helical" evidence="6">
    <location>
        <begin position="21"/>
        <end position="46"/>
    </location>
</feature>